<proteinExistence type="inferred from homology"/>
<dbReference type="Gene3D" id="3.40.50.720">
    <property type="entry name" value="NAD(P)-binding Rossmann-like Domain"/>
    <property type="match status" value="1"/>
</dbReference>
<dbReference type="RefSeq" id="WP_306000515.1">
    <property type="nucleotide sequence ID" value="NZ_JASNFN010000018.1"/>
</dbReference>
<protein>
    <submittedName>
        <fullName evidence="5">SDR family NAD(P)-dependent oxidoreductase</fullName>
    </submittedName>
</protein>
<dbReference type="InterPro" id="IPR046513">
    <property type="entry name" value="DUF6691"/>
</dbReference>
<dbReference type="Pfam" id="PF20398">
    <property type="entry name" value="DUF6691"/>
    <property type="match status" value="1"/>
</dbReference>
<evidence type="ECO:0000256" key="3">
    <source>
        <dbReference type="RuleBase" id="RU000363"/>
    </source>
</evidence>
<keyword evidence="4" id="KW-0812">Transmembrane</keyword>
<feature type="transmembrane region" description="Helical" evidence="4">
    <location>
        <begin position="113"/>
        <end position="132"/>
    </location>
</feature>
<dbReference type="InterPro" id="IPR002347">
    <property type="entry name" value="SDR_fam"/>
</dbReference>
<evidence type="ECO:0000313" key="5">
    <source>
        <dbReference type="EMBL" id="MDP5183907.1"/>
    </source>
</evidence>
<comment type="caution">
    <text evidence="5">The sequence shown here is derived from an EMBL/GenBank/DDBJ whole genome shotgun (WGS) entry which is preliminary data.</text>
</comment>
<keyword evidence="4" id="KW-1133">Transmembrane helix</keyword>
<evidence type="ECO:0000256" key="4">
    <source>
        <dbReference type="SAM" id="Phobius"/>
    </source>
</evidence>
<dbReference type="PANTHER" id="PTHR44196">
    <property type="entry name" value="DEHYDROGENASE/REDUCTASE SDR FAMILY MEMBER 7B"/>
    <property type="match status" value="1"/>
</dbReference>
<dbReference type="PANTHER" id="PTHR44196:SF1">
    <property type="entry name" value="DEHYDROGENASE_REDUCTASE SDR FAMILY MEMBER 7B"/>
    <property type="match status" value="1"/>
</dbReference>
<keyword evidence="4" id="KW-0472">Membrane</keyword>
<dbReference type="PRINTS" id="PR00080">
    <property type="entry name" value="SDRFAMILY"/>
</dbReference>
<evidence type="ECO:0000256" key="2">
    <source>
        <dbReference type="ARBA" id="ARBA00023002"/>
    </source>
</evidence>
<keyword evidence="6" id="KW-1185">Reference proteome</keyword>
<name>A0ABT9IEB1_9ACTN</name>
<accession>A0ABT9IEB1</accession>
<dbReference type="PRINTS" id="PR00081">
    <property type="entry name" value="GDHRDH"/>
</dbReference>
<evidence type="ECO:0000313" key="6">
    <source>
        <dbReference type="Proteomes" id="UP001233673"/>
    </source>
</evidence>
<keyword evidence="2" id="KW-0560">Oxidoreductase</keyword>
<dbReference type="Proteomes" id="UP001233673">
    <property type="component" value="Unassembled WGS sequence"/>
</dbReference>
<dbReference type="SUPFAM" id="SSF51735">
    <property type="entry name" value="NAD(P)-binding Rossmann-fold domains"/>
    <property type="match status" value="1"/>
</dbReference>
<sequence length="463" mass="49212">MTRGVRWSVLAVGATFGFLLTVSGLGDYDTIHDGLLLEDPYISLMMGSAMAVTAVGFAVLRRLGRTRYAGPLTLPHARIERRHVYGGAVFGMGFGVGATCPGITVVMTTTGGLYGLVVLVGLPGGLWLRGLVERWQRQPLSTDPTPPLAGRVTARFRGPRAGRGRRLAIVSQICIHFILNRSRRRERAVLDGRTALVTGASRGIGRALATRLHAEGMALALTARSGDQLVELRAELTAAGDRPVLTFPGDVTDPVHVQRVVAETESALGGIDLLVNNAGVVEPEERTLWEADTEGWWQAVTVNVRGPMLFAAAVVPGMLARGSGRIVSVNSMRAVRSMATQTAYGTSKAALAQLMESLDKGLAGTGVHAFNFSPGRVRTAMTETLGLGDKPALEWTPMEQAVDGFLAIARGELDALSGRFLHANDDLAALVAQADDLVAAQGRVLTFADAYPGDHLRARPIGR</sequence>
<comment type="similarity">
    <text evidence="1 3">Belongs to the short-chain dehydrogenases/reductases (SDR) family.</text>
</comment>
<feature type="transmembrane region" description="Helical" evidence="4">
    <location>
        <begin position="84"/>
        <end position="107"/>
    </location>
</feature>
<organism evidence="5 6">
    <name type="scientific">Blastococcus carthaginiensis</name>
    <dbReference type="NCBI Taxonomy" id="3050034"/>
    <lineage>
        <taxon>Bacteria</taxon>
        <taxon>Bacillati</taxon>
        <taxon>Actinomycetota</taxon>
        <taxon>Actinomycetes</taxon>
        <taxon>Geodermatophilales</taxon>
        <taxon>Geodermatophilaceae</taxon>
        <taxon>Blastococcus</taxon>
    </lineage>
</organism>
<feature type="transmembrane region" description="Helical" evidence="4">
    <location>
        <begin position="40"/>
        <end position="63"/>
    </location>
</feature>
<reference evidence="6" key="1">
    <citation type="submission" date="2023-05" db="EMBL/GenBank/DDBJ databases">
        <title>Draft genome of Pseudofrankia sp. BMG5.37.</title>
        <authorList>
            <person name="Gtari M."/>
            <person name="Ghodhbane F."/>
            <person name="Sbissi I."/>
        </authorList>
    </citation>
    <scope>NUCLEOTIDE SEQUENCE [LARGE SCALE GENOMIC DNA]</scope>
    <source>
        <strain evidence="6">BMG 814</strain>
    </source>
</reference>
<dbReference type="InterPro" id="IPR036291">
    <property type="entry name" value="NAD(P)-bd_dom_sf"/>
</dbReference>
<evidence type="ECO:0000256" key="1">
    <source>
        <dbReference type="ARBA" id="ARBA00006484"/>
    </source>
</evidence>
<dbReference type="CDD" id="cd05233">
    <property type="entry name" value="SDR_c"/>
    <property type="match status" value="1"/>
</dbReference>
<dbReference type="Pfam" id="PF00106">
    <property type="entry name" value="adh_short"/>
    <property type="match status" value="1"/>
</dbReference>
<dbReference type="EMBL" id="JASNFN010000018">
    <property type="protein sequence ID" value="MDP5183907.1"/>
    <property type="molecule type" value="Genomic_DNA"/>
</dbReference>
<gene>
    <name evidence="5" type="ORF">QOZ88_14810</name>
</gene>